<reference evidence="2 3" key="1">
    <citation type="submission" date="2023-07" db="EMBL/GenBank/DDBJ databases">
        <title>Description of novel actinomycetes strains, isolated from tidal flat sediment.</title>
        <authorList>
            <person name="Lu C."/>
        </authorList>
    </citation>
    <scope>NUCLEOTIDE SEQUENCE [LARGE SCALE GENOMIC DNA]</scope>
    <source>
        <strain evidence="2 3">SYSU T00b441</strain>
    </source>
</reference>
<keyword evidence="1" id="KW-1133">Transmembrane helix</keyword>
<feature type="transmembrane region" description="Helical" evidence="1">
    <location>
        <begin position="100"/>
        <end position="121"/>
    </location>
</feature>
<keyword evidence="1" id="KW-0812">Transmembrane</keyword>
<accession>A0ABT9DAN8</accession>
<evidence type="ECO:0008006" key="4">
    <source>
        <dbReference type="Google" id="ProtNLM"/>
    </source>
</evidence>
<evidence type="ECO:0000313" key="3">
    <source>
        <dbReference type="Proteomes" id="UP001232536"/>
    </source>
</evidence>
<proteinExistence type="predicted"/>
<dbReference type="InterPro" id="IPR038750">
    <property type="entry name" value="YczE/YyaS-like"/>
</dbReference>
<dbReference type="Proteomes" id="UP001232536">
    <property type="component" value="Unassembled WGS sequence"/>
</dbReference>
<keyword evidence="1" id="KW-0472">Membrane</keyword>
<dbReference type="RefSeq" id="WP_304601566.1">
    <property type="nucleotide sequence ID" value="NZ_JAUQYP010000001.1"/>
</dbReference>
<protein>
    <recommendedName>
        <fullName evidence="4">Membrane protein YczE</fullName>
    </recommendedName>
</protein>
<dbReference type="PANTHER" id="PTHR40078">
    <property type="entry name" value="INTEGRAL MEMBRANE PROTEIN-RELATED"/>
    <property type="match status" value="1"/>
</dbReference>
<evidence type="ECO:0000313" key="2">
    <source>
        <dbReference type="EMBL" id="MDO8107975.1"/>
    </source>
</evidence>
<dbReference type="Pfam" id="PF19700">
    <property type="entry name" value="DUF6198"/>
    <property type="match status" value="1"/>
</dbReference>
<dbReference type="PANTHER" id="PTHR40078:SF1">
    <property type="entry name" value="INTEGRAL MEMBRANE PROTEIN"/>
    <property type="match status" value="1"/>
</dbReference>
<feature type="transmembrane region" description="Helical" evidence="1">
    <location>
        <begin position="34"/>
        <end position="53"/>
    </location>
</feature>
<gene>
    <name evidence="2" type="ORF">Q6348_12290</name>
</gene>
<dbReference type="EMBL" id="JAUQYP010000001">
    <property type="protein sequence ID" value="MDO8107975.1"/>
    <property type="molecule type" value="Genomic_DNA"/>
</dbReference>
<name>A0ABT9DAN8_9CELL</name>
<keyword evidence="3" id="KW-1185">Reference proteome</keyword>
<sequence length="260" mass="26429">MGPRGPSRPPVAAAAPALPAGPDDGGVCPVTARVVQLLTGLVAYAVSIALVVRSGLGSMPWDVLHQGLAAHTRASFGLVTAVTGAAVLVCWAPLRQRPGVGTVANVLVISAAVNPALALLGRLGDPAPLGLRVTMLLGGVALNGLATALYVGVQLGPGPRDGLMTGLVARTGWSLRLVRTGIEVTVVAVGWLLGGTVGPGTVLYAAAVGPLVHGWLPVFTRPAGRREVGPASTGQEGNWPRPTCGLGSRSRRSWYARIRP</sequence>
<feature type="transmembrane region" description="Helical" evidence="1">
    <location>
        <begin position="74"/>
        <end position="94"/>
    </location>
</feature>
<feature type="transmembrane region" description="Helical" evidence="1">
    <location>
        <begin position="133"/>
        <end position="153"/>
    </location>
</feature>
<comment type="caution">
    <text evidence="2">The sequence shown here is derived from an EMBL/GenBank/DDBJ whole genome shotgun (WGS) entry which is preliminary data.</text>
</comment>
<evidence type="ECO:0000256" key="1">
    <source>
        <dbReference type="SAM" id="Phobius"/>
    </source>
</evidence>
<organism evidence="2 3">
    <name type="scientific">Actinotalea lenta</name>
    <dbReference type="NCBI Taxonomy" id="3064654"/>
    <lineage>
        <taxon>Bacteria</taxon>
        <taxon>Bacillati</taxon>
        <taxon>Actinomycetota</taxon>
        <taxon>Actinomycetes</taxon>
        <taxon>Micrococcales</taxon>
        <taxon>Cellulomonadaceae</taxon>
        <taxon>Actinotalea</taxon>
    </lineage>
</organism>